<dbReference type="AlphaFoldDB" id="A0A8S3RPC9"/>
<comment type="caution">
    <text evidence="4">The sequence shown here is derived from an EMBL/GenBank/DDBJ whole genome shotgun (WGS) entry which is preliminary data.</text>
</comment>
<dbReference type="Pfam" id="PF16095">
    <property type="entry name" value="COR-A"/>
    <property type="match status" value="1"/>
</dbReference>
<feature type="region of interest" description="Disordered" evidence="2">
    <location>
        <begin position="105"/>
        <end position="124"/>
    </location>
</feature>
<evidence type="ECO:0000313" key="4">
    <source>
        <dbReference type="EMBL" id="CAG2210854.1"/>
    </source>
</evidence>
<reference evidence="4" key="1">
    <citation type="submission" date="2021-03" db="EMBL/GenBank/DDBJ databases">
        <authorList>
            <person name="Bekaert M."/>
        </authorList>
    </citation>
    <scope>NUCLEOTIDE SEQUENCE</scope>
</reference>
<dbReference type="Proteomes" id="UP000683360">
    <property type="component" value="Unassembled WGS sequence"/>
</dbReference>
<name>A0A8S3RPC9_MYTED</name>
<evidence type="ECO:0000256" key="1">
    <source>
        <dbReference type="ARBA" id="ARBA00022737"/>
    </source>
</evidence>
<evidence type="ECO:0000256" key="2">
    <source>
        <dbReference type="SAM" id="MobiDB-lite"/>
    </source>
</evidence>
<dbReference type="EMBL" id="CAJPWZ010001244">
    <property type="protein sequence ID" value="CAG2210854.1"/>
    <property type="molecule type" value="Genomic_DNA"/>
</dbReference>
<sequence length="971" mass="111172">MDKKSAHIFSSLLGEESYLHFESRVMLAGDQGTGKTTIARNLVGKCPTRFRKSTDGIELYNGLSYFNRETKEWLGGHQEFSLEEITVCRSLLRGDKTKQKGNVPLADTISTKPNISDETKDASLSTSEVELKHRSNESQSCNDTSSTERFVTESVKAKKLPEPQFQTVPGCANSLAISMEKKLPGHVAGQKSERVDNDDIYESDEQGVLRSSERQSVIFDFDGESSDVTKYREIHEPSFDEYKPMEDSLDASLKSGFTGDLHIETVTKPGIIAHLKRVFGITKQVKEVKVSITKESFLEKSSKVGKKNYLLFWINTIVTYCKGSIQGFPKIMVVLTHKDQISANDVETKRRYIFGEIYKMFHKTPLMQQLVIDDEIFVNAKDKYDPEMAKIKAAIISESERQPTWGEPLPKCFIPLELEFASLIKRNIPLITMEHLQKINSLQPIRSLTESELKVFLKFQHAIGKVLYFDEHRLDRHVILSPTHLIDAFKSIVTDKSFCQGDKEREELWDVMGKKGVVSKQVIQQIWKKKKYRTFYNDKDYLLNVMTHLDILVEPKRYDLDHNRIPADFYYIASMVRAKDDSGYLKSAGIANRSIAIAFQSSSLMIPPALSFRFISYCLYVWAVKTYGESKNDMLFHKSGVFTLDPSLDISITCEDDMIIARLVHARTHTLISRDMAYSIIACLTSALEKISQLYIRTSSVSSHISDAAFVTRICCNSPDNPCIIDVRQLENISNIWICPSHGIEHNINIITSWFKRKGDDKCEPDCPVTTEEFLKEIPSDLHLSRLSLLYNRDEIRQLATHLGLTYAEWENVCDQESQSDEPEKLKFEILRKCRNKFSLTFKSIKDATVYAKIQNPHTICKVVSGANIDLDDKWDIVPTEEHIDRLAPLIGNSSLHFLIELDMKFETWEQICYRQADRDLVRLNKNILEEWRNQFCRSHNLKPTLRKIGQAFSNVGKHVKMVENTLSDLV</sequence>
<evidence type="ECO:0000259" key="3">
    <source>
        <dbReference type="Pfam" id="PF16095"/>
    </source>
</evidence>
<evidence type="ECO:0000313" key="5">
    <source>
        <dbReference type="Proteomes" id="UP000683360"/>
    </source>
</evidence>
<feature type="domain" description="COR" evidence="3">
    <location>
        <begin position="416"/>
        <end position="554"/>
    </location>
</feature>
<gene>
    <name evidence="4" type="ORF">MEDL_24916</name>
</gene>
<dbReference type="OrthoDB" id="5962960at2759"/>
<dbReference type="Gene3D" id="1.10.10.10">
    <property type="entry name" value="Winged helix-like DNA-binding domain superfamily/Winged helix DNA-binding domain"/>
    <property type="match status" value="1"/>
</dbReference>
<keyword evidence="1" id="KW-0677">Repeat</keyword>
<dbReference type="InterPro" id="IPR036388">
    <property type="entry name" value="WH-like_DNA-bd_sf"/>
</dbReference>
<organism evidence="4 5">
    <name type="scientific">Mytilus edulis</name>
    <name type="common">Blue mussel</name>
    <dbReference type="NCBI Taxonomy" id="6550"/>
    <lineage>
        <taxon>Eukaryota</taxon>
        <taxon>Metazoa</taxon>
        <taxon>Spiralia</taxon>
        <taxon>Lophotrochozoa</taxon>
        <taxon>Mollusca</taxon>
        <taxon>Bivalvia</taxon>
        <taxon>Autobranchia</taxon>
        <taxon>Pteriomorphia</taxon>
        <taxon>Mytilida</taxon>
        <taxon>Mytiloidea</taxon>
        <taxon>Mytilidae</taxon>
        <taxon>Mytilinae</taxon>
        <taxon>Mytilus</taxon>
    </lineage>
</organism>
<proteinExistence type="predicted"/>
<accession>A0A8S3RPC9</accession>
<dbReference type="InterPro" id="IPR032171">
    <property type="entry name" value="COR-A"/>
</dbReference>
<protein>
    <recommendedName>
        <fullName evidence="3">COR domain-containing protein</fullName>
    </recommendedName>
</protein>
<keyword evidence="5" id="KW-1185">Reference proteome</keyword>